<proteinExistence type="predicted"/>
<evidence type="ECO:0000313" key="3">
    <source>
        <dbReference type="Proteomes" id="UP000538929"/>
    </source>
</evidence>
<feature type="domain" description="DUF397" evidence="1">
    <location>
        <begin position="53"/>
        <end position="104"/>
    </location>
</feature>
<name>A0A7W3Y377_9ACTN</name>
<dbReference type="Proteomes" id="UP000538929">
    <property type="component" value="Unassembled WGS sequence"/>
</dbReference>
<protein>
    <submittedName>
        <fullName evidence="2">DUF397 domain-containing protein</fullName>
    </submittedName>
</protein>
<dbReference type="EMBL" id="VKHT01000976">
    <property type="protein sequence ID" value="MBB0246579.1"/>
    <property type="molecule type" value="Genomic_DNA"/>
</dbReference>
<gene>
    <name evidence="2" type="ORF">FNQ90_21295</name>
</gene>
<reference evidence="3" key="1">
    <citation type="submission" date="2019-10" db="EMBL/GenBank/DDBJ databases">
        <title>Streptomyces sp. nov., a novel actinobacterium isolated from alkaline environment.</title>
        <authorList>
            <person name="Golinska P."/>
        </authorList>
    </citation>
    <scope>NUCLEOTIDE SEQUENCE [LARGE SCALE GENOMIC DNA]</scope>
    <source>
        <strain evidence="3">DSM 42118</strain>
    </source>
</reference>
<keyword evidence="3" id="KW-1185">Reference proteome</keyword>
<dbReference type="RefSeq" id="WP_182607895.1">
    <property type="nucleotide sequence ID" value="NZ_VKHT01000976.1"/>
</dbReference>
<evidence type="ECO:0000259" key="1">
    <source>
        <dbReference type="Pfam" id="PF04149"/>
    </source>
</evidence>
<feature type="domain" description="DUF397" evidence="1">
    <location>
        <begin position="12"/>
        <end position="31"/>
    </location>
</feature>
<organism evidence="2 3">
    <name type="scientific">Streptomyces alkaliphilus</name>
    <dbReference type="NCBI Taxonomy" id="1472722"/>
    <lineage>
        <taxon>Bacteria</taxon>
        <taxon>Bacillati</taxon>
        <taxon>Actinomycetota</taxon>
        <taxon>Actinomycetes</taxon>
        <taxon>Kitasatosporales</taxon>
        <taxon>Streptomycetaceae</taxon>
        <taxon>Streptomyces</taxon>
    </lineage>
</organism>
<sequence>MSNKQATPSSELVWFVSSYSDNEGGQCVEVALNWRAPSHSGNEGGQCVEVALPWHTSSHSDNEGGDCVEVAECPGTVHVRDSKHRGGGRLGLRSTAWSAFLGYVAPRP</sequence>
<dbReference type="Pfam" id="PF04149">
    <property type="entry name" value="DUF397"/>
    <property type="match status" value="2"/>
</dbReference>
<accession>A0A7W3Y377</accession>
<evidence type="ECO:0000313" key="2">
    <source>
        <dbReference type="EMBL" id="MBB0246579.1"/>
    </source>
</evidence>
<dbReference type="InterPro" id="IPR007278">
    <property type="entry name" value="DUF397"/>
</dbReference>
<comment type="caution">
    <text evidence="2">The sequence shown here is derived from an EMBL/GenBank/DDBJ whole genome shotgun (WGS) entry which is preliminary data.</text>
</comment>
<dbReference type="AlphaFoldDB" id="A0A7W3Y377"/>